<dbReference type="EMBL" id="BJYZ01000013">
    <property type="protein sequence ID" value="GEO38998.1"/>
    <property type="molecule type" value="Genomic_DNA"/>
</dbReference>
<dbReference type="InterPro" id="IPR018968">
    <property type="entry name" value="Phasin"/>
</dbReference>
<dbReference type="OrthoDB" id="9812006at2"/>
<organism evidence="2 3">
    <name type="scientific">Skermanella aerolata</name>
    <dbReference type="NCBI Taxonomy" id="393310"/>
    <lineage>
        <taxon>Bacteria</taxon>
        <taxon>Pseudomonadati</taxon>
        <taxon>Pseudomonadota</taxon>
        <taxon>Alphaproteobacteria</taxon>
        <taxon>Rhodospirillales</taxon>
        <taxon>Azospirillaceae</taxon>
        <taxon>Skermanella</taxon>
    </lineage>
</organism>
<dbReference type="InterPro" id="IPR010127">
    <property type="entry name" value="Phasin_subfam-1"/>
</dbReference>
<evidence type="ECO:0000313" key="2">
    <source>
        <dbReference type="EMBL" id="GEO38998.1"/>
    </source>
</evidence>
<protein>
    <submittedName>
        <fullName evidence="2">Phasin</fullName>
    </submittedName>
</protein>
<evidence type="ECO:0000259" key="1">
    <source>
        <dbReference type="Pfam" id="PF09361"/>
    </source>
</evidence>
<dbReference type="Pfam" id="PF09361">
    <property type="entry name" value="Phasin_2"/>
    <property type="match status" value="1"/>
</dbReference>
<accession>A0A512DR81</accession>
<evidence type="ECO:0000313" key="3">
    <source>
        <dbReference type="Proteomes" id="UP000321523"/>
    </source>
</evidence>
<comment type="caution">
    <text evidence="2">The sequence shown here is derived from an EMBL/GenBank/DDBJ whole genome shotgun (WGS) entry which is preliminary data.</text>
</comment>
<name>A0A512DR81_9PROT</name>
<dbReference type="RefSeq" id="WP_044433649.1">
    <property type="nucleotide sequence ID" value="NZ_BJYZ01000013.1"/>
</dbReference>
<dbReference type="AlphaFoldDB" id="A0A512DR81"/>
<reference evidence="2 3" key="1">
    <citation type="submission" date="2019-07" db="EMBL/GenBank/DDBJ databases">
        <title>Whole genome shotgun sequence of Skermanella aerolata NBRC 106429.</title>
        <authorList>
            <person name="Hosoyama A."/>
            <person name="Uohara A."/>
            <person name="Ohji S."/>
            <person name="Ichikawa N."/>
        </authorList>
    </citation>
    <scope>NUCLEOTIDE SEQUENCE [LARGE SCALE GENOMIC DNA]</scope>
    <source>
        <strain evidence="2 3">NBRC 106429</strain>
    </source>
</reference>
<keyword evidence="3" id="KW-1185">Reference proteome</keyword>
<proteinExistence type="predicted"/>
<feature type="domain" description="Phasin" evidence="1">
    <location>
        <begin position="34"/>
        <end position="132"/>
    </location>
</feature>
<gene>
    <name evidence="2" type="ORF">SAE02_31460</name>
</gene>
<sequence>MAKTNPFFDVDVSKFADVSKLMSEFKLPGVDVESVLASQQKNIQALTAANQLAFEGFQAVARRQSEIVRQTFEQTSAIVTELMAAGSPEDKVAKQADLVKLAFEKALSNARELAELVAKSNSEAADVINKRVSESLEELKASVAQIKSAK</sequence>
<dbReference type="Proteomes" id="UP000321523">
    <property type="component" value="Unassembled WGS sequence"/>
</dbReference>
<dbReference type="NCBIfam" id="TIGR01841">
    <property type="entry name" value="phasin"/>
    <property type="match status" value="1"/>
</dbReference>